<evidence type="ECO:0000313" key="2">
    <source>
        <dbReference type="Proteomes" id="UP001169760"/>
    </source>
</evidence>
<organism evidence="1 2">
    <name type="scientific">Saccharophagus degradans</name>
    <dbReference type="NCBI Taxonomy" id="86304"/>
    <lineage>
        <taxon>Bacteria</taxon>
        <taxon>Pseudomonadati</taxon>
        <taxon>Pseudomonadota</taxon>
        <taxon>Gammaproteobacteria</taxon>
        <taxon>Cellvibrionales</taxon>
        <taxon>Cellvibrionaceae</taxon>
        <taxon>Saccharophagus</taxon>
    </lineage>
</organism>
<gene>
    <name evidence="1" type="ORF">Q4521_21615</name>
</gene>
<dbReference type="Proteomes" id="UP001169760">
    <property type="component" value="Unassembled WGS sequence"/>
</dbReference>
<feature type="non-terminal residue" evidence="1">
    <location>
        <position position="90"/>
    </location>
</feature>
<accession>A0AAW7XED4</accession>
<dbReference type="AlphaFoldDB" id="A0AAW7XED4"/>
<sequence>THGYEDWGKVYRYSENTKDRFYENSSVNSDPNVQKNTGYHQLDILQKLMFPLHENIDIILNGQYSTTSDIPNFGKLNDEKDGDLKFSEWR</sequence>
<reference evidence="1" key="1">
    <citation type="submission" date="2023-07" db="EMBL/GenBank/DDBJ databases">
        <title>Genome content predicts the carbon catabolic preferences of heterotrophic bacteria.</title>
        <authorList>
            <person name="Gralka M."/>
        </authorList>
    </citation>
    <scope>NUCLEOTIDE SEQUENCE</scope>
    <source>
        <strain evidence="1">I3M17_2</strain>
    </source>
</reference>
<dbReference type="RefSeq" id="WP_303494488.1">
    <property type="nucleotide sequence ID" value="NZ_JAUOPB010000248.1"/>
</dbReference>
<evidence type="ECO:0000313" key="1">
    <source>
        <dbReference type="EMBL" id="MDO6425093.1"/>
    </source>
</evidence>
<protein>
    <submittedName>
        <fullName evidence="1">Uncharacterized protein</fullName>
    </submittedName>
</protein>
<feature type="non-terminal residue" evidence="1">
    <location>
        <position position="1"/>
    </location>
</feature>
<comment type="caution">
    <text evidence="1">The sequence shown here is derived from an EMBL/GenBank/DDBJ whole genome shotgun (WGS) entry which is preliminary data.</text>
</comment>
<name>A0AAW7XED4_9GAMM</name>
<proteinExistence type="predicted"/>
<dbReference type="EMBL" id="JAUOPB010000248">
    <property type="protein sequence ID" value="MDO6425093.1"/>
    <property type="molecule type" value="Genomic_DNA"/>
</dbReference>